<keyword evidence="1" id="KW-1185">Reference proteome</keyword>
<reference evidence="2" key="1">
    <citation type="submission" date="2023-03" db="UniProtKB">
        <authorList>
            <consortium name="WormBaseParasite"/>
        </authorList>
    </citation>
    <scope>IDENTIFICATION</scope>
</reference>
<protein>
    <submittedName>
        <fullName evidence="2">Uncharacterized protein</fullName>
    </submittedName>
</protein>
<dbReference type="AlphaFoldDB" id="A0A9J2Q5G0"/>
<evidence type="ECO:0000313" key="2">
    <source>
        <dbReference type="WBParaSite" id="ALUE_0001741801-mRNA-1"/>
    </source>
</evidence>
<organism evidence="1 2">
    <name type="scientific">Ascaris lumbricoides</name>
    <name type="common">Giant roundworm</name>
    <dbReference type="NCBI Taxonomy" id="6252"/>
    <lineage>
        <taxon>Eukaryota</taxon>
        <taxon>Metazoa</taxon>
        <taxon>Ecdysozoa</taxon>
        <taxon>Nematoda</taxon>
        <taxon>Chromadorea</taxon>
        <taxon>Rhabditida</taxon>
        <taxon>Spirurina</taxon>
        <taxon>Ascaridomorpha</taxon>
        <taxon>Ascaridoidea</taxon>
        <taxon>Ascarididae</taxon>
        <taxon>Ascaris</taxon>
    </lineage>
</organism>
<proteinExistence type="predicted"/>
<dbReference type="Proteomes" id="UP000036681">
    <property type="component" value="Unplaced"/>
</dbReference>
<sequence length="175" mass="19837">MPTSCSVCHISQRCDKVMLWTVIASRLTQLAIEVKRDLFRTFRFCDEFELGSEYNGESSMIHRLFQQAPNGRTAACIALVNEAYAFSGPYDVDRALPRNNYVVIDTAPNLFLLIRSLAPCAPAIENGHVLRALDFPVLDVPLLTLTTVRPDCRPMFRAEEERFSSKTLIVMRLHT</sequence>
<evidence type="ECO:0000313" key="1">
    <source>
        <dbReference type="Proteomes" id="UP000036681"/>
    </source>
</evidence>
<name>A0A9J2Q5G0_ASCLU</name>
<accession>A0A9J2Q5G0</accession>
<dbReference type="WBParaSite" id="ALUE_0001741801-mRNA-1">
    <property type="protein sequence ID" value="ALUE_0001741801-mRNA-1"/>
    <property type="gene ID" value="ALUE_0001741801"/>
</dbReference>